<organism evidence="2">
    <name type="scientific">Candidatus Methanophaga sp. ANME-1 ERB7</name>
    <dbReference type="NCBI Taxonomy" id="2759913"/>
    <lineage>
        <taxon>Archaea</taxon>
        <taxon>Methanobacteriati</taxon>
        <taxon>Methanobacteriota</taxon>
        <taxon>Stenosarchaea group</taxon>
        <taxon>Methanomicrobia</taxon>
        <taxon>Candidatus Methanophagales</taxon>
        <taxon>Candidatus Methanophagaceae</taxon>
        <taxon>Candidatus Methanophaga</taxon>
    </lineage>
</organism>
<sequence>MRYKSVTDAAGREMEESLMEDLEEIDTIIAELEISKGKGNLILCVVNSPAYRDKIIQTLRGRFSSEVILVEKGEQIIRILKEHDFDGAEILIWVMPEEPTEDLLNTLNNFRELFYEVKTPNIMFYNLAFSESVIKKAPDFWRYRGNYYELKDAERGMAFGAVETLATPFSYQDKEDLLRRKRINEYLLEKVRDKKEKANILTDFGMISYYLGELDRALEYFEKALKLNENLGSKEGMAIGLGNIGNVYRIKGELDNALDYFEKALKLSEGLGIKEVMAVQLRNIGNVNLDKGEHEKALGYYLKALKLDEGLGRKKEIAADLGNIGVVYRIRGEIEKALEYFEKALELDEKLGIKEGMTRALGNIGIIYQIKGEHEKALEYFEKALELDEELGMKEGIATELMNIGNVNFDKGELGKALEYYDNALKVFKEMGIRIETARTLMNIGNVFTQKGDNERALDYYQKAERLAVGTPVFEDVRKRFKK</sequence>
<evidence type="ECO:0000256" key="1">
    <source>
        <dbReference type="PROSITE-ProRule" id="PRU00339"/>
    </source>
</evidence>
<dbReference type="InterPro" id="IPR011990">
    <property type="entry name" value="TPR-like_helical_dom_sf"/>
</dbReference>
<proteinExistence type="predicted"/>
<protein>
    <submittedName>
        <fullName evidence="2">Photosystem I assembly protein Ycf3</fullName>
    </submittedName>
</protein>
<feature type="repeat" description="TPR" evidence="1">
    <location>
        <begin position="398"/>
        <end position="431"/>
    </location>
</feature>
<evidence type="ECO:0000313" key="2">
    <source>
        <dbReference type="EMBL" id="QNO55820.1"/>
    </source>
</evidence>
<gene>
    <name evidence="2" type="primary">ycf3_1</name>
    <name evidence="2" type="ORF">LEBEIBBM_00035</name>
</gene>
<dbReference type="EMBL" id="MT631630">
    <property type="protein sequence ID" value="QNO55820.1"/>
    <property type="molecule type" value="Genomic_DNA"/>
</dbReference>
<feature type="repeat" description="TPR" evidence="1">
    <location>
        <begin position="238"/>
        <end position="271"/>
    </location>
</feature>
<dbReference type="PANTHER" id="PTHR10098:SF108">
    <property type="entry name" value="TETRATRICOPEPTIDE REPEAT PROTEIN 28"/>
    <property type="match status" value="1"/>
</dbReference>
<feature type="repeat" description="TPR" evidence="1">
    <location>
        <begin position="438"/>
        <end position="471"/>
    </location>
</feature>
<keyword evidence="1" id="KW-0802">TPR repeat</keyword>
<dbReference type="AlphaFoldDB" id="A0A7G9Z6D6"/>
<accession>A0A7G9Z6D6</accession>
<feature type="repeat" description="TPR" evidence="1">
    <location>
        <begin position="358"/>
        <end position="391"/>
    </location>
</feature>
<dbReference type="Gene3D" id="1.25.40.10">
    <property type="entry name" value="Tetratricopeptide repeat domain"/>
    <property type="match status" value="1"/>
</dbReference>
<dbReference type="PROSITE" id="PS50293">
    <property type="entry name" value="TPR_REGION"/>
    <property type="match status" value="3"/>
</dbReference>
<dbReference type="Pfam" id="PF13424">
    <property type="entry name" value="TPR_12"/>
    <property type="match status" value="3"/>
</dbReference>
<dbReference type="SUPFAM" id="SSF48452">
    <property type="entry name" value="TPR-like"/>
    <property type="match status" value="2"/>
</dbReference>
<name>A0A7G9Z6D6_9EURY</name>
<feature type="repeat" description="TPR" evidence="1">
    <location>
        <begin position="318"/>
        <end position="351"/>
    </location>
</feature>
<feature type="repeat" description="TPR" evidence="1">
    <location>
        <begin position="278"/>
        <end position="311"/>
    </location>
</feature>
<dbReference type="PROSITE" id="PS50005">
    <property type="entry name" value="TPR"/>
    <property type="match status" value="7"/>
</dbReference>
<feature type="repeat" description="TPR" evidence="1">
    <location>
        <begin position="198"/>
        <end position="231"/>
    </location>
</feature>
<dbReference type="Pfam" id="PF13176">
    <property type="entry name" value="TPR_7"/>
    <property type="match status" value="1"/>
</dbReference>
<dbReference type="PANTHER" id="PTHR10098">
    <property type="entry name" value="RAPSYN-RELATED"/>
    <property type="match status" value="1"/>
</dbReference>
<reference evidence="2" key="1">
    <citation type="submission" date="2020-06" db="EMBL/GenBank/DDBJ databases">
        <title>Unique genomic features of the anaerobic methanotrophic archaea.</title>
        <authorList>
            <person name="Chadwick G.L."/>
            <person name="Skennerton C.T."/>
            <person name="Laso-Perez R."/>
            <person name="Leu A.O."/>
            <person name="Speth D.R."/>
            <person name="Yu H."/>
            <person name="Morgan-Lang C."/>
            <person name="Hatzenpichler R."/>
            <person name="Goudeau D."/>
            <person name="Malmstrom R."/>
            <person name="Brazelton W.J."/>
            <person name="Woyke T."/>
            <person name="Hallam S.J."/>
            <person name="Tyson G.W."/>
            <person name="Wegener G."/>
            <person name="Boetius A."/>
            <person name="Orphan V."/>
        </authorList>
    </citation>
    <scope>NUCLEOTIDE SEQUENCE</scope>
</reference>
<dbReference type="InterPro" id="IPR019734">
    <property type="entry name" value="TPR_rpt"/>
</dbReference>
<dbReference type="SMART" id="SM00028">
    <property type="entry name" value="TPR"/>
    <property type="match status" value="7"/>
</dbReference>